<keyword evidence="5" id="KW-0479">Metal-binding</keyword>
<keyword evidence="12" id="KW-1185">Reference proteome</keyword>
<protein>
    <submittedName>
        <fullName evidence="11">CCA tRNA nucleotidyltransferase</fullName>
    </submittedName>
</protein>
<evidence type="ECO:0000256" key="3">
    <source>
        <dbReference type="ARBA" id="ARBA00022694"/>
    </source>
</evidence>
<dbReference type="SUPFAM" id="SSF81891">
    <property type="entry name" value="Poly A polymerase C-terminal region-like"/>
    <property type="match status" value="1"/>
</dbReference>
<keyword evidence="4" id="KW-0548">Nucleotidyltransferase</keyword>
<dbReference type="InterPro" id="IPR032828">
    <property type="entry name" value="PolyA_RNA-bd"/>
</dbReference>
<evidence type="ECO:0000256" key="4">
    <source>
        <dbReference type="ARBA" id="ARBA00022695"/>
    </source>
</evidence>
<dbReference type="EMBL" id="JAGTUU010000002">
    <property type="protein sequence ID" value="MBS0123726.1"/>
    <property type="molecule type" value="Genomic_DNA"/>
</dbReference>
<dbReference type="RefSeq" id="WP_212535688.1">
    <property type="nucleotide sequence ID" value="NZ_JAGTUU010000002.1"/>
</dbReference>
<dbReference type="InterPro" id="IPR002646">
    <property type="entry name" value="PolA_pol_head_dom"/>
</dbReference>
<name>A0A8J7WDK0_9RHOB</name>
<keyword evidence="8" id="KW-0694">RNA-binding</keyword>
<comment type="similarity">
    <text evidence="8">Belongs to the tRNA nucleotidyltransferase/poly(A) polymerase family.</text>
</comment>
<dbReference type="SUPFAM" id="SSF81301">
    <property type="entry name" value="Nucleotidyltransferase"/>
    <property type="match status" value="1"/>
</dbReference>
<gene>
    <name evidence="11" type="ORF">KB874_06215</name>
</gene>
<feature type="domain" description="tRNA nucleotidyltransferase/poly(A) polymerase RNA and SrmB- binding" evidence="10">
    <location>
        <begin position="184"/>
        <end position="240"/>
    </location>
</feature>
<dbReference type="InterPro" id="IPR050264">
    <property type="entry name" value="Bact_CCA-adding_enz_type3_sf"/>
</dbReference>
<evidence type="ECO:0000256" key="5">
    <source>
        <dbReference type="ARBA" id="ARBA00022723"/>
    </source>
</evidence>
<dbReference type="Pfam" id="PF01743">
    <property type="entry name" value="PolyA_pol"/>
    <property type="match status" value="1"/>
</dbReference>
<evidence type="ECO:0000256" key="8">
    <source>
        <dbReference type="RuleBase" id="RU003953"/>
    </source>
</evidence>
<keyword evidence="3" id="KW-0819">tRNA processing</keyword>
<keyword evidence="6" id="KW-0547">Nucleotide-binding</keyword>
<organism evidence="11 12">
    <name type="scientific">Thetidibacter halocola</name>
    <dbReference type="NCBI Taxonomy" id="2827239"/>
    <lineage>
        <taxon>Bacteria</taxon>
        <taxon>Pseudomonadati</taxon>
        <taxon>Pseudomonadota</taxon>
        <taxon>Alphaproteobacteria</taxon>
        <taxon>Rhodobacterales</taxon>
        <taxon>Roseobacteraceae</taxon>
        <taxon>Thetidibacter</taxon>
    </lineage>
</organism>
<keyword evidence="2 8" id="KW-0808">Transferase</keyword>
<dbReference type="GO" id="GO:0008033">
    <property type="term" value="P:tRNA processing"/>
    <property type="evidence" value="ECO:0007669"/>
    <property type="project" value="UniProtKB-KW"/>
</dbReference>
<dbReference type="GO" id="GO:0000166">
    <property type="term" value="F:nucleotide binding"/>
    <property type="evidence" value="ECO:0007669"/>
    <property type="project" value="UniProtKB-KW"/>
</dbReference>
<dbReference type="Pfam" id="PF12627">
    <property type="entry name" value="PolyA_pol_RNAbd"/>
    <property type="match status" value="1"/>
</dbReference>
<evidence type="ECO:0000313" key="11">
    <source>
        <dbReference type="EMBL" id="MBS0123726.1"/>
    </source>
</evidence>
<dbReference type="GO" id="GO:0000049">
    <property type="term" value="F:tRNA binding"/>
    <property type="evidence" value="ECO:0007669"/>
    <property type="project" value="TreeGrafter"/>
</dbReference>
<evidence type="ECO:0000313" key="12">
    <source>
        <dbReference type="Proteomes" id="UP000681356"/>
    </source>
</evidence>
<dbReference type="Gene3D" id="3.30.460.10">
    <property type="entry name" value="Beta Polymerase, domain 2"/>
    <property type="match status" value="1"/>
</dbReference>
<evidence type="ECO:0000256" key="2">
    <source>
        <dbReference type="ARBA" id="ARBA00022679"/>
    </source>
</evidence>
<evidence type="ECO:0000256" key="1">
    <source>
        <dbReference type="ARBA" id="ARBA00001946"/>
    </source>
</evidence>
<evidence type="ECO:0000259" key="10">
    <source>
        <dbReference type="Pfam" id="PF12627"/>
    </source>
</evidence>
<dbReference type="PANTHER" id="PTHR46173:SF1">
    <property type="entry name" value="CCA TRNA NUCLEOTIDYLTRANSFERASE 1, MITOCHONDRIAL"/>
    <property type="match status" value="1"/>
</dbReference>
<comment type="cofactor">
    <cofactor evidence="1">
        <name>Mg(2+)</name>
        <dbReference type="ChEBI" id="CHEBI:18420"/>
    </cofactor>
</comment>
<evidence type="ECO:0000256" key="6">
    <source>
        <dbReference type="ARBA" id="ARBA00022741"/>
    </source>
</evidence>
<dbReference type="AlphaFoldDB" id="A0A8J7WDK0"/>
<comment type="caution">
    <text evidence="11">The sequence shown here is derived from an EMBL/GenBank/DDBJ whole genome shotgun (WGS) entry which is preliminary data.</text>
</comment>
<dbReference type="GO" id="GO:0016779">
    <property type="term" value="F:nucleotidyltransferase activity"/>
    <property type="evidence" value="ECO:0007669"/>
    <property type="project" value="UniProtKB-KW"/>
</dbReference>
<dbReference type="Gene3D" id="1.10.3090.10">
    <property type="entry name" value="cca-adding enzyme, domain 2"/>
    <property type="match status" value="1"/>
</dbReference>
<evidence type="ECO:0000256" key="7">
    <source>
        <dbReference type="ARBA" id="ARBA00022842"/>
    </source>
</evidence>
<dbReference type="InterPro" id="IPR043519">
    <property type="entry name" value="NT_sf"/>
</dbReference>
<feature type="domain" description="Poly A polymerase head" evidence="9">
    <location>
        <begin position="28"/>
        <end position="150"/>
    </location>
</feature>
<dbReference type="PANTHER" id="PTHR46173">
    <property type="entry name" value="CCA TRNA NUCLEOTIDYLTRANSFERASE 1, MITOCHONDRIAL"/>
    <property type="match status" value="1"/>
</dbReference>
<accession>A0A8J7WDK0</accession>
<dbReference type="CDD" id="cd05398">
    <property type="entry name" value="NT_ClassII-CCAase"/>
    <property type="match status" value="1"/>
</dbReference>
<sequence>MTTVTGDWLTHAATQRVMAMLEKGGHRAYAVGGCVRNALLGVPVTDVDIATDARPERVVDLAEGAGLKAVPTGIDHGTITVVAEGEGFEVTTFRADVETDGRRAVIRYADRIEDDAIRRDFTINALYADRRGGLVDPLGGLPDLHARRLRFIADADTRIREDYLRILRFFRFSAWYGDPAQGMDADALAAIAANLEGLHTLSRERVGAEVKKLLSAPDPVMAVSVMERTGVLQAILPGATARALGPLLSHEAALGLGADPIRRLAALGFADGPALRLSKADQARLDLFQRWVPDAAGLAEIAWRDGAERAQDLAVLRAALLESPLFPDLTQRIARGAGARFPVKAADLMPGLQGKALGDALKDLEARWIASDFTLTREALLKGLAKG</sequence>
<proteinExistence type="inferred from homology"/>
<keyword evidence="7" id="KW-0460">Magnesium</keyword>
<dbReference type="GO" id="GO:0046872">
    <property type="term" value="F:metal ion binding"/>
    <property type="evidence" value="ECO:0007669"/>
    <property type="project" value="UniProtKB-KW"/>
</dbReference>
<reference evidence="11" key="1">
    <citation type="submission" date="2021-04" db="EMBL/GenBank/DDBJ databases">
        <authorList>
            <person name="Yoon J."/>
        </authorList>
    </citation>
    <scope>NUCLEOTIDE SEQUENCE</scope>
    <source>
        <strain evidence="11">KMU-90</strain>
    </source>
</reference>
<evidence type="ECO:0000259" key="9">
    <source>
        <dbReference type="Pfam" id="PF01743"/>
    </source>
</evidence>
<dbReference type="Proteomes" id="UP000681356">
    <property type="component" value="Unassembled WGS sequence"/>
</dbReference>